<organism evidence="1 2">
    <name type="scientific">Acidilutibacter cellobiosedens</name>
    <dbReference type="NCBI Taxonomy" id="2507161"/>
    <lineage>
        <taxon>Bacteria</taxon>
        <taxon>Bacillati</taxon>
        <taxon>Bacillota</taxon>
        <taxon>Tissierellia</taxon>
        <taxon>Tissierellales</taxon>
        <taxon>Acidilutibacteraceae</taxon>
        <taxon>Acidilutibacter</taxon>
    </lineage>
</organism>
<evidence type="ECO:0000313" key="2">
    <source>
        <dbReference type="Proteomes" id="UP000287969"/>
    </source>
</evidence>
<dbReference type="OrthoDB" id="9813719at2"/>
<dbReference type="GO" id="GO:0003677">
    <property type="term" value="F:DNA binding"/>
    <property type="evidence" value="ECO:0007669"/>
    <property type="project" value="UniProtKB-KW"/>
</dbReference>
<keyword evidence="2" id="KW-1185">Reference proteome</keyword>
<evidence type="ECO:0000313" key="1">
    <source>
        <dbReference type="EMBL" id="QAT60148.1"/>
    </source>
</evidence>
<name>A0A410Q889_9FIRM</name>
<dbReference type="EMBL" id="CP035282">
    <property type="protein sequence ID" value="QAT60148.1"/>
    <property type="molecule type" value="Genomic_DNA"/>
</dbReference>
<proteinExistence type="predicted"/>
<dbReference type="AlphaFoldDB" id="A0A410Q889"/>
<dbReference type="RefSeq" id="WP_128751621.1">
    <property type="nucleotide sequence ID" value="NZ_CP035282.1"/>
</dbReference>
<dbReference type="Proteomes" id="UP000287969">
    <property type="component" value="Chromosome"/>
</dbReference>
<gene>
    <name evidence="1" type="ORF">EQM13_00460</name>
</gene>
<accession>A0A410Q889</accession>
<keyword evidence="1" id="KW-0238">DNA-binding</keyword>
<sequence length="57" mass="6781">MEYITVREAAEKWDITERWVQKLCEENRVKGAVRFSRVWMIPKNAEKPSDGRTKANK</sequence>
<dbReference type="KEGG" id="spoa:EQM13_00460"/>
<protein>
    <submittedName>
        <fullName evidence="1">DNA-binding protein</fullName>
    </submittedName>
</protein>
<reference evidence="2" key="1">
    <citation type="submission" date="2019-01" db="EMBL/GenBank/DDBJ databases">
        <title>Draft genomes of a novel of Sporanaerobacter strains.</title>
        <authorList>
            <person name="Ma S."/>
        </authorList>
    </citation>
    <scope>NUCLEOTIDE SEQUENCE [LARGE SCALE GENOMIC DNA]</scope>
    <source>
        <strain evidence="2">NJN-17</strain>
    </source>
</reference>